<dbReference type="PANTHER" id="PTHR34046">
    <property type="entry name" value="OS06G0218800 PROTEIN"/>
    <property type="match status" value="1"/>
</dbReference>
<evidence type="ECO:0000313" key="2">
    <source>
        <dbReference type="Proteomes" id="UP001293593"/>
    </source>
</evidence>
<dbReference type="Pfam" id="PF05340">
    <property type="entry name" value="DUF740"/>
    <property type="match status" value="1"/>
</dbReference>
<dbReference type="InterPro" id="IPR008004">
    <property type="entry name" value="OCTOPUS-like"/>
</dbReference>
<name>A0AAE1ITU4_9FABA</name>
<sequence length="146" mass="16516">MRPGRCKEHPDNKQLPGVCSSCLRERLSRLDPIQSNPKSLPPFASSLTFDFPAEANWSNYASQSVHHSRRHRRNASDVMDSASCSEMGFDYGLKKSRSLVLSSTHELCGIYEGKKDGFWSKLLKLTRKGTKNVLKHSTTVRHGRVR</sequence>
<protein>
    <submittedName>
        <fullName evidence="1">Uncharacterized protein</fullName>
    </submittedName>
</protein>
<comment type="caution">
    <text evidence="1">The sequence shown here is derived from an EMBL/GenBank/DDBJ whole genome shotgun (WGS) entry which is preliminary data.</text>
</comment>
<reference evidence="1" key="1">
    <citation type="submission" date="2023-10" db="EMBL/GenBank/DDBJ databases">
        <title>Chromosome-level genome of the transformable northern wattle, Acacia crassicarpa.</title>
        <authorList>
            <person name="Massaro I."/>
            <person name="Sinha N.R."/>
            <person name="Poethig S."/>
            <person name="Leichty A.R."/>
        </authorList>
    </citation>
    <scope>NUCLEOTIDE SEQUENCE</scope>
    <source>
        <strain evidence="1">Acra3RX</strain>
        <tissue evidence="1">Leaf</tissue>
    </source>
</reference>
<keyword evidence="2" id="KW-1185">Reference proteome</keyword>
<dbReference type="AlphaFoldDB" id="A0AAE1ITU4"/>
<dbReference type="PANTHER" id="PTHR34046:SF19">
    <property type="entry name" value="RAPIDLY ELICITED PROTEIN, PUTATIVE-RELATED"/>
    <property type="match status" value="1"/>
</dbReference>
<accession>A0AAE1ITU4</accession>
<dbReference type="Proteomes" id="UP001293593">
    <property type="component" value="Unassembled WGS sequence"/>
</dbReference>
<organism evidence="1 2">
    <name type="scientific">Acacia crassicarpa</name>
    <name type="common">northern wattle</name>
    <dbReference type="NCBI Taxonomy" id="499986"/>
    <lineage>
        <taxon>Eukaryota</taxon>
        <taxon>Viridiplantae</taxon>
        <taxon>Streptophyta</taxon>
        <taxon>Embryophyta</taxon>
        <taxon>Tracheophyta</taxon>
        <taxon>Spermatophyta</taxon>
        <taxon>Magnoliopsida</taxon>
        <taxon>eudicotyledons</taxon>
        <taxon>Gunneridae</taxon>
        <taxon>Pentapetalae</taxon>
        <taxon>rosids</taxon>
        <taxon>fabids</taxon>
        <taxon>Fabales</taxon>
        <taxon>Fabaceae</taxon>
        <taxon>Caesalpinioideae</taxon>
        <taxon>mimosoid clade</taxon>
        <taxon>Acacieae</taxon>
        <taxon>Acacia</taxon>
    </lineage>
</organism>
<dbReference type="EMBL" id="JAWXYG010000012">
    <property type="protein sequence ID" value="KAK4256667.1"/>
    <property type="molecule type" value="Genomic_DNA"/>
</dbReference>
<evidence type="ECO:0000313" key="1">
    <source>
        <dbReference type="EMBL" id="KAK4256667.1"/>
    </source>
</evidence>
<proteinExistence type="predicted"/>
<gene>
    <name evidence="1" type="ORF">QN277_006361</name>
</gene>